<organism evidence="1 2">
    <name type="scientific">Nitrospira moscoviensis</name>
    <dbReference type="NCBI Taxonomy" id="42253"/>
    <lineage>
        <taxon>Bacteria</taxon>
        <taxon>Pseudomonadati</taxon>
        <taxon>Nitrospirota</taxon>
        <taxon>Nitrospiria</taxon>
        <taxon>Nitrospirales</taxon>
        <taxon>Nitrospiraceae</taxon>
        <taxon>Nitrospira</taxon>
    </lineage>
</organism>
<name>A0A0K2GH74_NITMO</name>
<evidence type="ECO:0000313" key="1">
    <source>
        <dbReference type="EMBL" id="ALA60313.1"/>
    </source>
</evidence>
<dbReference type="EMBL" id="CP011801">
    <property type="protein sequence ID" value="ALA60313.1"/>
    <property type="molecule type" value="Genomic_DNA"/>
</dbReference>
<evidence type="ECO:0000313" key="2">
    <source>
        <dbReference type="Proteomes" id="UP000069205"/>
    </source>
</evidence>
<dbReference type="STRING" id="42253.NITMOv2_3928"/>
<protein>
    <submittedName>
        <fullName evidence="1">Uncharacterized protein</fullName>
    </submittedName>
</protein>
<dbReference type="KEGG" id="nmv:NITMOv2_3928"/>
<dbReference type="Proteomes" id="UP000069205">
    <property type="component" value="Chromosome"/>
</dbReference>
<dbReference type="SUPFAM" id="SSF54427">
    <property type="entry name" value="NTF2-like"/>
    <property type="match status" value="1"/>
</dbReference>
<reference evidence="1 2" key="1">
    <citation type="journal article" date="2015" name="Proc. Natl. Acad. Sci. U.S.A.">
        <title>Expanded metabolic versatility of ubiquitous nitrite-oxidizing bacteria from the genus Nitrospira.</title>
        <authorList>
            <person name="Koch H."/>
            <person name="Lucker S."/>
            <person name="Albertsen M."/>
            <person name="Kitzinger K."/>
            <person name="Herbold C."/>
            <person name="Spieck E."/>
            <person name="Nielsen P.H."/>
            <person name="Wagner M."/>
            <person name="Daims H."/>
        </authorList>
    </citation>
    <scope>NUCLEOTIDE SEQUENCE [LARGE SCALE GENOMIC DNA]</scope>
    <source>
        <strain evidence="1 2">NSP M-1</strain>
    </source>
</reference>
<dbReference type="PATRIC" id="fig|42253.5.peg.3873"/>
<dbReference type="AlphaFoldDB" id="A0A0K2GH74"/>
<accession>A0A0K2GH74</accession>
<keyword evidence="2" id="KW-1185">Reference proteome</keyword>
<dbReference type="InterPro" id="IPR032710">
    <property type="entry name" value="NTF2-like_dom_sf"/>
</dbReference>
<dbReference type="Gene3D" id="3.10.450.50">
    <property type="match status" value="1"/>
</dbReference>
<proteinExistence type="predicted"/>
<gene>
    <name evidence="1" type="ORF">NITMOv2_3928</name>
</gene>
<sequence length="257" mass="27809">MLAADCRLINLECVISSVGEEFLLPTRGVPTVIQYGVFGIRLAERLQRARCTWNRPMRSLPAAIVRVLTLVSASPSTSSKPVALLVLLGLLVSFEWSVPGPVASAVEVSAGSLPEHERKAMKELVAAFDRAEQAVQKGDVEALMPFYAPAYNYHGLKRSDVGRVWGEVFAHYGAVSSKHVFTEVKLAQAGGVSKAYVTCTGGLYGTEKQTGKPVTIDSWVREIHYLVKEKGAWRFYGNAGGTDPSAPVASAPHHPLF</sequence>